<sequence length="321" mass="35625">MPFKVNKDRRHRIPRQRHRVTNWPAYEAGLRARGSLTVWFTEEAMEGWRAAPRTNRGGQRSYSDLAIATALTLRAVFHLALRQTAGLIASVLRLLGLDLPVPDHTTLSRRAETLEVPRARGGQAPVHLLVDSTGLRLCGPGEWLTEKHGTRRRWSWRKLHFATDADTGRIVASVLTGHDADDGGQVGLLLESVEGSVASFTADGAYDRDDVYAEVTACHPEAEVIVPPRSSAVPSASAETDPTARDQHLQTIAERGRMGWQRASGYNWRALVEADVSRWKRVIGDGLRSQMDGRQATEMVLAAEVLNRMLDLGRPEYVRTT</sequence>
<keyword evidence="3" id="KW-1185">Reference proteome</keyword>
<dbReference type="InterPro" id="IPR053172">
    <property type="entry name" value="Tn903_transposase"/>
</dbReference>
<gene>
    <name evidence="2" type="ORF">EAH89_24520</name>
</gene>
<dbReference type="PANTHER" id="PTHR34631">
    <property type="match status" value="1"/>
</dbReference>
<feature type="domain" description="Transposase DDE" evidence="1">
    <location>
        <begin position="32"/>
        <end position="139"/>
    </location>
</feature>
<comment type="caution">
    <text evidence="2">The sequence shown here is derived from an EMBL/GenBank/DDBJ whole genome shotgun (WGS) entry which is preliminary data.</text>
</comment>
<dbReference type="OrthoDB" id="7298998at2"/>
<evidence type="ECO:0000313" key="2">
    <source>
        <dbReference type="EMBL" id="TPG46479.1"/>
    </source>
</evidence>
<dbReference type="Proteomes" id="UP000317078">
    <property type="component" value="Unassembled WGS sequence"/>
</dbReference>
<protein>
    <submittedName>
        <fullName evidence="2">IS5 family transposase</fullName>
    </submittedName>
</protein>
<dbReference type="EMBL" id="RCZP01000039">
    <property type="protein sequence ID" value="TPG46479.1"/>
    <property type="molecule type" value="Genomic_DNA"/>
</dbReference>
<dbReference type="RefSeq" id="WP_140886365.1">
    <property type="nucleotide sequence ID" value="NZ_RCZP01000039.1"/>
</dbReference>
<dbReference type="PANTHER" id="PTHR34631:SF3">
    <property type="entry name" value="ISSOD12 TRANSPOSASE TNPA_ISSOD12"/>
    <property type="match status" value="1"/>
</dbReference>
<evidence type="ECO:0000313" key="3">
    <source>
        <dbReference type="Proteomes" id="UP000317078"/>
    </source>
</evidence>
<proteinExistence type="predicted"/>
<dbReference type="InterPro" id="IPR025668">
    <property type="entry name" value="Tnp_DDE_dom"/>
</dbReference>
<name>A0A502FB10_9PROT</name>
<dbReference type="InterPro" id="IPR053520">
    <property type="entry name" value="Transposase_Tn903"/>
</dbReference>
<dbReference type="NCBIfam" id="NF033579">
    <property type="entry name" value="transpos_IS5_2"/>
    <property type="match status" value="1"/>
</dbReference>
<organism evidence="2 3">
    <name type="scientific">Muricoccus nepalensis</name>
    <dbReference type="NCBI Taxonomy" id="1854500"/>
    <lineage>
        <taxon>Bacteria</taxon>
        <taxon>Pseudomonadati</taxon>
        <taxon>Pseudomonadota</taxon>
        <taxon>Alphaproteobacteria</taxon>
        <taxon>Acetobacterales</taxon>
        <taxon>Roseomonadaceae</taxon>
        <taxon>Muricoccus</taxon>
    </lineage>
</organism>
<dbReference type="Pfam" id="PF13737">
    <property type="entry name" value="DDE_Tnp_1_5"/>
    <property type="match status" value="1"/>
</dbReference>
<reference evidence="2 3" key="1">
    <citation type="journal article" date="2019" name="Environ. Microbiol.">
        <title>Species interactions and distinct microbial communities in high Arctic permafrost affected cryosols are associated with the CH4 and CO2 gas fluxes.</title>
        <authorList>
            <person name="Altshuler I."/>
            <person name="Hamel J."/>
            <person name="Turney S."/>
            <person name="Magnuson E."/>
            <person name="Levesque R."/>
            <person name="Greer C."/>
            <person name="Whyte L.G."/>
        </authorList>
    </citation>
    <scope>NUCLEOTIDE SEQUENCE [LARGE SCALE GENOMIC DNA]</scope>
    <source>
        <strain evidence="2 3">S9.3B</strain>
    </source>
</reference>
<dbReference type="AlphaFoldDB" id="A0A502FB10"/>
<accession>A0A502FB10</accession>
<evidence type="ECO:0000259" key="1">
    <source>
        <dbReference type="Pfam" id="PF13737"/>
    </source>
</evidence>